<dbReference type="InterPro" id="IPR005522">
    <property type="entry name" value="IPK"/>
</dbReference>
<evidence type="ECO:0000313" key="13">
    <source>
        <dbReference type="Proteomes" id="UP001255856"/>
    </source>
</evidence>
<dbReference type="InterPro" id="IPR006634">
    <property type="entry name" value="TLC-dom"/>
</dbReference>
<dbReference type="SMART" id="SM00724">
    <property type="entry name" value="TLC"/>
    <property type="match status" value="1"/>
</dbReference>
<comment type="caution">
    <text evidence="12">The sequence shown here is derived from an EMBL/GenBank/DDBJ whole genome shotgun (WGS) entry which is preliminary data.</text>
</comment>
<accession>A0AAD9IN07</accession>
<dbReference type="SUPFAM" id="SSF56104">
    <property type="entry name" value="SAICAR synthase-like"/>
    <property type="match status" value="1"/>
</dbReference>
<dbReference type="GO" id="GO:0032958">
    <property type="term" value="P:inositol phosphate biosynthetic process"/>
    <property type="evidence" value="ECO:0007669"/>
    <property type="project" value="InterPro"/>
</dbReference>
<dbReference type="Gene3D" id="3.30.470.160">
    <property type="entry name" value="Inositol polyphosphate kinase"/>
    <property type="match status" value="2"/>
</dbReference>
<dbReference type="AlphaFoldDB" id="A0AAD9IN07"/>
<dbReference type="Proteomes" id="UP001255856">
    <property type="component" value="Unassembled WGS sequence"/>
</dbReference>
<keyword evidence="13" id="KW-1185">Reference proteome</keyword>
<feature type="compositionally biased region" description="Low complexity" evidence="9">
    <location>
        <begin position="147"/>
        <end position="156"/>
    </location>
</feature>
<evidence type="ECO:0000256" key="9">
    <source>
        <dbReference type="SAM" id="MobiDB-lite"/>
    </source>
</evidence>
<evidence type="ECO:0000259" key="11">
    <source>
        <dbReference type="PROSITE" id="PS50922"/>
    </source>
</evidence>
<keyword evidence="5" id="KW-0418">Kinase</keyword>
<dbReference type="PANTHER" id="PTHR12560">
    <property type="entry name" value="LONGEVITY ASSURANCE FACTOR 1 LAG1"/>
    <property type="match status" value="1"/>
</dbReference>
<feature type="transmembrane region" description="Helical" evidence="10">
    <location>
        <begin position="456"/>
        <end position="481"/>
    </location>
</feature>
<feature type="domain" description="TLC" evidence="11">
    <location>
        <begin position="326"/>
        <end position="529"/>
    </location>
</feature>
<evidence type="ECO:0000256" key="1">
    <source>
        <dbReference type="ARBA" id="ARBA00004141"/>
    </source>
</evidence>
<feature type="transmembrane region" description="Helical" evidence="10">
    <location>
        <begin position="502"/>
        <end position="524"/>
    </location>
</feature>
<dbReference type="EMBL" id="JASFZW010000001">
    <property type="protein sequence ID" value="KAK2080304.1"/>
    <property type="molecule type" value="Genomic_DNA"/>
</dbReference>
<dbReference type="Pfam" id="PF03798">
    <property type="entry name" value="TRAM_LAG1_CLN8"/>
    <property type="match status" value="1"/>
</dbReference>
<evidence type="ECO:0000256" key="5">
    <source>
        <dbReference type="ARBA" id="ARBA00022777"/>
    </source>
</evidence>
<reference evidence="12" key="1">
    <citation type="submission" date="2021-01" db="EMBL/GenBank/DDBJ databases">
        <authorList>
            <person name="Eckstrom K.M.E."/>
        </authorList>
    </citation>
    <scope>NUCLEOTIDE SEQUENCE</scope>
    <source>
        <strain evidence="12">UVCC 0001</strain>
    </source>
</reference>
<feature type="region of interest" description="Disordered" evidence="9">
    <location>
        <begin position="83"/>
        <end position="116"/>
    </location>
</feature>
<name>A0AAD9IN07_PROWI</name>
<sequence>MTFKQGKAGSFVDDVGHFYKPLQAGPRGDRERAFYESIASDLAAEHMWRQSSRRKSLRWPAASPAAEALERLNIAQRDELGLIATSPGLSTPRGFSSDDEDEDGVQDVGSPSGHSEDELCTVAALITHGADRWGPRRSRSRLAPSNGAGATPRTTLGGAGAARERRRGGSLKADRRGCPGLSSSPFDAPAGLDGLRKTTPCRPFSEVHGPLLRVIPRFYGVVSVQDRRLLELEDLAREYNHPCIVDIKVGFQTWYPEAGDEAYIERCKRKDAATTQARLGFKICGMQDVFGGPNGAVAQLQALLAWMETQTTFKFYSSSILLMYEGDATESLWKLIVYAALTVAGGLIIHDAGWLEDTTRLWSNWPHQPHGLALVSLYYFELAFYLASMFMLLWWEARRKDFAVMMLHHVVTATLIGLSLRLNFLRVGAVVMTLHDACDVFLEASKLAKYAGWDGLATALFAAFASAWAALRLVFFPLVVLRSTRVTIVEVIGYRPPCLSAFNGLLLSLLAMHCYWFLLILLVAKRRLLDGEIDDARED</sequence>
<dbReference type="InterPro" id="IPR016439">
    <property type="entry name" value="Lag1/Lac1-like"/>
</dbReference>
<feature type="transmembrane region" description="Helical" evidence="10">
    <location>
        <begin position="402"/>
        <end position="422"/>
    </location>
</feature>
<feature type="transmembrane region" description="Helical" evidence="10">
    <location>
        <begin position="370"/>
        <end position="395"/>
    </location>
</feature>
<feature type="transmembrane region" description="Helical" evidence="10">
    <location>
        <begin position="332"/>
        <end position="350"/>
    </location>
</feature>
<evidence type="ECO:0000256" key="2">
    <source>
        <dbReference type="ARBA" id="ARBA00007374"/>
    </source>
</evidence>
<organism evidence="12 13">
    <name type="scientific">Prototheca wickerhamii</name>
    <dbReference type="NCBI Taxonomy" id="3111"/>
    <lineage>
        <taxon>Eukaryota</taxon>
        <taxon>Viridiplantae</taxon>
        <taxon>Chlorophyta</taxon>
        <taxon>core chlorophytes</taxon>
        <taxon>Trebouxiophyceae</taxon>
        <taxon>Chlorellales</taxon>
        <taxon>Chlorellaceae</taxon>
        <taxon>Prototheca</taxon>
    </lineage>
</organism>
<dbReference type="GO" id="GO:0046513">
    <property type="term" value="P:ceramide biosynthetic process"/>
    <property type="evidence" value="ECO:0007669"/>
    <property type="project" value="InterPro"/>
</dbReference>
<evidence type="ECO:0000313" key="12">
    <source>
        <dbReference type="EMBL" id="KAK2080304.1"/>
    </source>
</evidence>
<dbReference type="GO" id="GO:0005789">
    <property type="term" value="C:endoplasmic reticulum membrane"/>
    <property type="evidence" value="ECO:0007669"/>
    <property type="project" value="UniProtKB-SubCell"/>
</dbReference>
<feature type="region of interest" description="Disordered" evidence="9">
    <location>
        <begin position="132"/>
        <end position="191"/>
    </location>
</feature>
<dbReference type="GO" id="GO:0050291">
    <property type="term" value="F:sphingosine N-acyltransferase activity"/>
    <property type="evidence" value="ECO:0007669"/>
    <property type="project" value="InterPro"/>
</dbReference>
<dbReference type="Pfam" id="PF03770">
    <property type="entry name" value="IPK"/>
    <property type="match status" value="2"/>
</dbReference>
<comment type="similarity">
    <text evidence="2">Belongs to the inositol phosphokinase (IPK) family.</text>
</comment>
<protein>
    <recommendedName>
        <fullName evidence="11">TLC domain-containing protein</fullName>
    </recommendedName>
</protein>
<evidence type="ECO:0000256" key="7">
    <source>
        <dbReference type="ARBA" id="ARBA00023136"/>
    </source>
</evidence>
<keyword evidence="7 8" id="KW-0472">Membrane</keyword>
<dbReference type="InterPro" id="IPR038286">
    <property type="entry name" value="IPK_sf"/>
</dbReference>
<evidence type="ECO:0000256" key="3">
    <source>
        <dbReference type="ARBA" id="ARBA00022679"/>
    </source>
</evidence>
<dbReference type="PANTHER" id="PTHR12560:SF0">
    <property type="entry name" value="LD18904P"/>
    <property type="match status" value="1"/>
</dbReference>
<evidence type="ECO:0000256" key="4">
    <source>
        <dbReference type="ARBA" id="ARBA00022692"/>
    </source>
</evidence>
<keyword evidence="4 8" id="KW-0812">Transmembrane</keyword>
<evidence type="ECO:0000256" key="10">
    <source>
        <dbReference type="SAM" id="Phobius"/>
    </source>
</evidence>
<dbReference type="GO" id="GO:0016301">
    <property type="term" value="F:kinase activity"/>
    <property type="evidence" value="ECO:0007669"/>
    <property type="project" value="UniProtKB-KW"/>
</dbReference>
<dbReference type="PROSITE" id="PS50922">
    <property type="entry name" value="TLC"/>
    <property type="match status" value="1"/>
</dbReference>
<evidence type="ECO:0000256" key="8">
    <source>
        <dbReference type="PROSITE-ProRule" id="PRU00205"/>
    </source>
</evidence>
<keyword evidence="3" id="KW-0808">Transferase</keyword>
<proteinExistence type="inferred from homology"/>
<keyword evidence="6 10" id="KW-1133">Transmembrane helix</keyword>
<evidence type="ECO:0000256" key="6">
    <source>
        <dbReference type="ARBA" id="ARBA00022989"/>
    </source>
</evidence>
<gene>
    <name evidence="12" type="ORF">QBZ16_000157</name>
</gene>
<comment type="subcellular location">
    <subcellularLocation>
        <location evidence="1">Membrane</location>
        <topology evidence="1">Multi-pass membrane protein</topology>
    </subcellularLocation>
</comment>